<dbReference type="InterPro" id="IPR046576">
    <property type="entry name" value="DUF6636"/>
</dbReference>
<reference evidence="1 2" key="1">
    <citation type="submission" date="2021-05" db="EMBL/GenBank/DDBJ databases">
        <title>Mycobacterium acidophilum sp. nov., an extremely acid-tolerant member of the genus Mycobacterium.</title>
        <authorList>
            <person name="Xia J."/>
        </authorList>
    </citation>
    <scope>NUCLEOTIDE SEQUENCE [LARGE SCALE GENOMIC DNA]</scope>
    <source>
        <strain evidence="1 2">M1</strain>
    </source>
</reference>
<keyword evidence="2" id="KW-1185">Reference proteome</keyword>
<organism evidence="1 2">
    <name type="scientific">Mycolicibacter acidiphilus</name>
    <dbReference type="NCBI Taxonomy" id="2835306"/>
    <lineage>
        <taxon>Bacteria</taxon>
        <taxon>Bacillati</taxon>
        <taxon>Actinomycetota</taxon>
        <taxon>Actinomycetes</taxon>
        <taxon>Mycobacteriales</taxon>
        <taxon>Mycobacteriaceae</taxon>
        <taxon>Mycolicibacter</taxon>
    </lineage>
</organism>
<proteinExistence type="predicted"/>
<comment type="caution">
    <text evidence="1">The sequence shown here is derived from an EMBL/GenBank/DDBJ whole genome shotgun (WGS) entry which is preliminary data.</text>
</comment>
<accession>A0ABS5RGZ4</accession>
<name>A0ABS5RGZ4_9MYCO</name>
<protein>
    <submittedName>
        <fullName evidence="1">Uncharacterized protein</fullName>
    </submittedName>
</protein>
<evidence type="ECO:0000313" key="1">
    <source>
        <dbReference type="EMBL" id="MBS9532853.1"/>
    </source>
</evidence>
<dbReference type="Proteomes" id="UP001519535">
    <property type="component" value="Unassembled WGS sequence"/>
</dbReference>
<dbReference type="EMBL" id="JAHCLR010000005">
    <property type="protein sequence ID" value="MBS9532853.1"/>
    <property type="molecule type" value="Genomic_DNA"/>
</dbReference>
<evidence type="ECO:0000313" key="2">
    <source>
        <dbReference type="Proteomes" id="UP001519535"/>
    </source>
</evidence>
<sequence>MVALGLVGPGLAGPAHADPDPTWFRSPTGNIVCDIRPGDDVPYLRCDVKDPTFTPPPAPPIHTRFCGQGPWGRSLQMSRDEPAHFQCISDTVFKDGLPVLAYGTETTRYGFRCASATDGITCTDQGTGRGFRLARDSYAIF</sequence>
<dbReference type="RefSeq" id="WP_214091738.1">
    <property type="nucleotide sequence ID" value="NZ_JAHCLR010000005.1"/>
</dbReference>
<dbReference type="Pfam" id="PF20341">
    <property type="entry name" value="DUF6636"/>
    <property type="match status" value="1"/>
</dbReference>
<gene>
    <name evidence="1" type="ORF">KIH27_04535</name>
</gene>